<gene>
    <name evidence="1" type="ORF">HAP48_032590</name>
    <name evidence="2" type="ORF">WDK88_13800</name>
</gene>
<reference evidence="1" key="1">
    <citation type="submission" date="2020-06" db="EMBL/GenBank/DDBJ databases">
        <title>Whole Genome Sequence of Bradyrhizobium sp. Strain 1S1.</title>
        <authorList>
            <person name="Bromfield E.S.P."/>
            <person name="Cloutier S."/>
        </authorList>
    </citation>
    <scope>NUCLEOTIDE SEQUENCE [LARGE SCALE GENOMIC DNA]</scope>
    <source>
        <strain evidence="1">1S1</strain>
    </source>
</reference>
<sequence length="155" mass="16583">MAKLGRFMSRECEAMLALTFVIARLDRAIQYAAAPQLKHGRLWNTGSPACAGDDTEYMVFVAAALRNDGGGILGRATAFLATCFRRDDSAAFAHRELAIAKPRIDRIAMAGHSVRAVSLNGRKSRRGYRRIGFCSAATAHLAPAKGAMAIAAACL</sequence>
<protein>
    <submittedName>
        <fullName evidence="1">Uncharacterized protein</fullName>
    </submittedName>
</protein>
<dbReference type="RefSeq" id="WP_166208344.1">
    <property type="nucleotide sequence ID" value="NZ_CP088285.1"/>
</dbReference>
<name>A0A973W4W2_9BRAD</name>
<proteinExistence type="predicted"/>
<evidence type="ECO:0000313" key="2">
    <source>
        <dbReference type="EMBL" id="WXC82572.1"/>
    </source>
</evidence>
<evidence type="ECO:0000313" key="1">
    <source>
        <dbReference type="EMBL" id="NVI47617.1"/>
    </source>
</evidence>
<evidence type="ECO:0000313" key="3">
    <source>
        <dbReference type="Proteomes" id="UP001432046"/>
    </source>
</evidence>
<dbReference type="EMBL" id="JAAOLE020000001">
    <property type="protein sequence ID" value="NVI47617.1"/>
    <property type="molecule type" value="Genomic_DNA"/>
</dbReference>
<reference evidence="2" key="2">
    <citation type="journal article" date="2021" name="Int. J. Syst. Evol. Microbiol.">
        <title>Bradyrhizobium septentrionale sp. nov. (sv. septentrionale) and Bradyrhizobium quebecense sp. nov. (sv. septentrionale) associated with legumes native to Canada possess rearranged symbiosis genes and numerous insertion sequences.</title>
        <authorList>
            <person name="Bromfield E.S.P."/>
            <person name="Cloutier S."/>
        </authorList>
    </citation>
    <scope>NUCLEOTIDE SEQUENCE</scope>
    <source>
        <strain evidence="2">5S5</strain>
    </source>
</reference>
<dbReference type="AlphaFoldDB" id="A0A973W4W2"/>
<dbReference type="Proteomes" id="UP001432046">
    <property type="component" value="Chromosome"/>
</dbReference>
<dbReference type="EMBL" id="CP147711">
    <property type="protein sequence ID" value="WXC82572.1"/>
    <property type="molecule type" value="Genomic_DNA"/>
</dbReference>
<keyword evidence="3" id="KW-1185">Reference proteome</keyword>
<organism evidence="1">
    <name type="scientific">Bradyrhizobium septentrionale</name>
    <dbReference type="NCBI Taxonomy" id="1404411"/>
    <lineage>
        <taxon>Bacteria</taxon>
        <taxon>Pseudomonadati</taxon>
        <taxon>Pseudomonadota</taxon>
        <taxon>Alphaproteobacteria</taxon>
        <taxon>Hyphomicrobiales</taxon>
        <taxon>Nitrobacteraceae</taxon>
        <taxon>Bradyrhizobium</taxon>
    </lineage>
</organism>
<accession>A0A973W4W2</accession>
<reference evidence="2" key="3">
    <citation type="submission" date="2024-03" db="EMBL/GenBank/DDBJ databases">
        <authorList>
            <person name="Bromfield E.S.P."/>
            <person name="Cloutier S."/>
        </authorList>
    </citation>
    <scope>NUCLEOTIDE SEQUENCE</scope>
    <source>
        <strain evidence="2">5S5</strain>
    </source>
</reference>